<dbReference type="Gene3D" id="3.40.50.10240">
    <property type="entry name" value="Thiamin pyrophosphokinase, catalytic domain"/>
    <property type="match status" value="1"/>
</dbReference>
<protein>
    <recommendedName>
        <fullName evidence="5">Thiamine diphosphokinase</fullName>
        <ecNumber evidence="5">2.7.6.2</ecNumber>
    </recommendedName>
</protein>
<dbReference type="SUPFAM" id="SSF63862">
    <property type="entry name" value="Thiamin pyrophosphokinase, substrate-binding domain"/>
    <property type="match status" value="1"/>
</dbReference>
<dbReference type="GO" id="GO:0004788">
    <property type="term" value="F:thiamine diphosphokinase activity"/>
    <property type="evidence" value="ECO:0007669"/>
    <property type="project" value="UniProtKB-EC"/>
</dbReference>
<dbReference type="InterPro" id="IPR036371">
    <property type="entry name" value="TPK_B1-bd_sf"/>
</dbReference>
<evidence type="ECO:0000259" key="6">
    <source>
        <dbReference type="SMART" id="SM00983"/>
    </source>
</evidence>
<evidence type="ECO:0000313" key="7">
    <source>
        <dbReference type="EMBL" id="WVX83124.1"/>
    </source>
</evidence>
<keyword evidence="2" id="KW-0547">Nucleotide-binding</keyword>
<dbReference type="InterPro" id="IPR007371">
    <property type="entry name" value="TPK_catalytic"/>
</dbReference>
<dbReference type="Proteomes" id="UP001357223">
    <property type="component" value="Chromosome"/>
</dbReference>
<evidence type="ECO:0000256" key="2">
    <source>
        <dbReference type="ARBA" id="ARBA00022741"/>
    </source>
</evidence>
<dbReference type="SMART" id="SM00983">
    <property type="entry name" value="TPK_B1_binding"/>
    <property type="match status" value="1"/>
</dbReference>
<name>A0ABZ2CH60_9BACI</name>
<keyword evidence="1 7" id="KW-0808">Transferase</keyword>
<dbReference type="PANTHER" id="PTHR41299:SF1">
    <property type="entry name" value="THIAMINE PYROPHOSPHOKINASE"/>
    <property type="match status" value="1"/>
</dbReference>
<organism evidence="7 8">
    <name type="scientific">Niallia oryzisoli</name>
    <dbReference type="NCBI Taxonomy" id="1737571"/>
    <lineage>
        <taxon>Bacteria</taxon>
        <taxon>Bacillati</taxon>
        <taxon>Bacillota</taxon>
        <taxon>Bacilli</taxon>
        <taxon>Bacillales</taxon>
        <taxon>Bacillaceae</taxon>
        <taxon>Niallia</taxon>
    </lineage>
</organism>
<dbReference type="EC" id="2.7.6.2" evidence="5"/>
<feature type="domain" description="Thiamin pyrophosphokinase thiamin-binding" evidence="6">
    <location>
        <begin position="143"/>
        <end position="209"/>
    </location>
</feature>
<gene>
    <name evidence="7" type="ORF">R4Z09_09120</name>
</gene>
<dbReference type="InterPro" id="IPR053149">
    <property type="entry name" value="TPK"/>
</dbReference>
<evidence type="ECO:0000256" key="1">
    <source>
        <dbReference type="ARBA" id="ARBA00022679"/>
    </source>
</evidence>
<dbReference type="RefSeq" id="WP_338452013.1">
    <property type="nucleotide sequence ID" value="NZ_CP137640.1"/>
</dbReference>
<evidence type="ECO:0000256" key="5">
    <source>
        <dbReference type="NCBIfam" id="TIGR01378"/>
    </source>
</evidence>
<dbReference type="Pfam" id="PF04265">
    <property type="entry name" value="TPK_B1_binding"/>
    <property type="match status" value="1"/>
</dbReference>
<keyword evidence="3" id="KW-0418">Kinase</keyword>
<proteinExistence type="predicted"/>
<dbReference type="SUPFAM" id="SSF63999">
    <property type="entry name" value="Thiamin pyrophosphokinase, catalytic domain"/>
    <property type="match status" value="1"/>
</dbReference>
<dbReference type="InterPro" id="IPR007373">
    <property type="entry name" value="Thiamin_PyroPKinase_B1-bd"/>
</dbReference>
<dbReference type="EMBL" id="CP137640">
    <property type="protein sequence ID" value="WVX83124.1"/>
    <property type="molecule type" value="Genomic_DNA"/>
</dbReference>
<evidence type="ECO:0000313" key="8">
    <source>
        <dbReference type="Proteomes" id="UP001357223"/>
    </source>
</evidence>
<reference evidence="7 8" key="1">
    <citation type="submission" date="2023-10" db="EMBL/GenBank/DDBJ databases">
        <title>Niallia locisalis sp.nov. isolated from a salt pond sample.</title>
        <authorList>
            <person name="Li X.-J."/>
            <person name="Dong L."/>
        </authorList>
    </citation>
    <scope>NUCLEOTIDE SEQUENCE [LARGE SCALE GENOMIC DNA]</scope>
    <source>
        <strain evidence="7 8">DSM 29761</strain>
    </source>
</reference>
<dbReference type="InterPro" id="IPR006282">
    <property type="entry name" value="Thi_PPkinase"/>
</dbReference>
<dbReference type="CDD" id="cd07995">
    <property type="entry name" value="TPK"/>
    <property type="match status" value="1"/>
</dbReference>
<dbReference type="InterPro" id="IPR036759">
    <property type="entry name" value="TPK_catalytic_sf"/>
</dbReference>
<evidence type="ECO:0000256" key="3">
    <source>
        <dbReference type="ARBA" id="ARBA00022777"/>
    </source>
</evidence>
<accession>A0ABZ2CH60</accession>
<keyword evidence="4" id="KW-0067">ATP-binding</keyword>
<dbReference type="PANTHER" id="PTHR41299">
    <property type="entry name" value="THIAMINE PYROPHOSPHOKINASE"/>
    <property type="match status" value="1"/>
</dbReference>
<keyword evidence="8" id="KW-1185">Reference proteome</keyword>
<dbReference type="NCBIfam" id="TIGR01378">
    <property type="entry name" value="thi_PPkinase"/>
    <property type="match status" value="1"/>
</dbReference>
<dbReference type="Pfam" id="PF04263">
    <property type="entry name" value="TPK_catalytic"/>
    <property type="match status" value="1"/>
</dbReference>
<sequence length="219" mass="24837">MIIHLLGGGPVDLLPNFNLYRDQKIVWAGVDRGVYTLIDNGIIPDIAFGDFDSVSDTEFGIIKESVYELKKYKPEKDETDMEHALNWAIEQKPHLIRMFGSTGGRLDHMFGNIQLLLKASTDNQFIEIEMIDRQNILFIKTPGEYSIRKIAEKRYISFIPLSNEVNGITLKGFKYPLKNRHISLGSTLCISNELLGDYGTFSFSEGILMIVRSTDLKNA</sequence>
<evidence type="ECO:0000256" key="4">
    <source>
        <dbReference type="ARBA" id="ARBA00022840"/>
    </source>
</evidence>